<comment type="similarity">
    <text evidence="3">Belongs to the acetyltransferase family. RimJ subfamily.</text>
</comment>
<name>A0ABT5IUN3_9NEIS</name>
<evidence type="ECO:0000256" key="1">
    <source>
        <dbReference type="ARBA" id="ARBA00022679"/>
    </source>
</evidence>
<dbReference type="Gene3D" id="3.40.630.30">
    <property type="match status" value="1"/>
</dbReference>
<dbReference type="Pfam" id="PF13302">
    <property type="entry name" value="Acetyltransf_3"/>
    <property type="match status" value="1"/>
</dbReference>
<gene>
    <name evidence="5" type="ORF">PQU95_01490</name>
</gene>
<dbReference type="PANTHER" id="PTHR43792:SF8">
    <property type="entry name" value="[RIBOSOMAL PROTEIN US5]-ALANINE N-ACETYLTRANSFERASE"/>
    <property type="match status" value="1"/>
</dbReference>
<dbReference type="PANTHER" id="PTHR43792">
    <property type="entry name" value="GNAT FAMILY, PUTATIVE (AFU_ORTHOLOGUE AFUA_3G00765)-RELATED-RELATED"/>
    <property type="match status" value="1"/>
</dbReference>
<organism evidence="5 6">
    <name type="scientific">Vogesella aquatica</name>
    <dbReference type="NCBI Taxonomy" id="2984206"/>
    <lineage>
        <taxon>Bacteria</taxon>
        <taxon>Pseudomonadati</taxon>
        <taxon>Pseudomonadota</taxon>
        <taxon>Betaproteobacteria</taxon>
        <taxon>Neisseriales</taxon>
        <taxon>Chromobacteriaceae</taxon>
        <taxon>Vogesella</taxon>
    </lineage>
</organism>
<dbReference type="PROSITE" id="PS51186">
    <property type="entry name" value="GNAT"/>
    <property type="match status" value="1"/>
</dbReference>
<sequence>MQDYPLADPLLDGVYTSRLRLAAPQPGDGAALYAAIEASLPLLRCFPDSLPWAQPPQHAEACEAWCRKVALVWPQAQDKIALLWLGGEIVGCCELHLRSAQCWELGFWGHPDWLGLGLYTEATDSMLSLAFGPYGAQEVYACTDAANHAARRLCQRLGMVQRWPDDASCVYRIRLN</sequence>
<feature type="domain" description="N-acetyltransferase" evidence="4">
    <location>
        <begin position="17"/>
        <end position="176"/>
    </location>
</feature>
<evidence type="ECO:0000313" key="5">
    <source>
        <dbReference type="EMBL" id="MDC7715896.1"/>
    </source>
</evidence>
<dbReference type="Proteomes" id="UP001219956">
    <property type="component" value="Unassembled WGS sequence"/>
</dbReference>
<keyword evidence="2" id="KW-0012">Acyltransferase</keyword>
<dbReference type="EMBL" id="JAQQLF010000001">
    <property type="protein sequence ID" value="MDC7715896.1"/>
    <property type="molecule type" value="Genomic_DNA"/>
</dbReference>
<keyword evidence="6" id="KW-1185">Reference proteome</keyword>
<keyword evidence="1" id="KW-0808">Transferase</keyword>
<proteinExistence type="inferred from homology"/>
<dbReference type="SUPFAM" id="SSF55729">
    <property type="entry name" value="Acyl-CoA N-acyltransferases (Nat)"/>
    <property type="match status" value="1"/>
</dbReference>
<dbReference type="InterPro" id="IPR051531">
    <property type="entry name" value="N-acetyltransferase"/>
</dbReference>
<evidence type="ECO:0000259" key="4">
    <source>
        <dbReference type="PROSITE" id="PS51186"/>
    </source>
</evidence>
<evidence type="ECO:0000256" key="2">
    <source>
        <dbReference type="ARBA" id="ARBA00023315"/>
    </source>
</evidence>
<reference evidence="5 6" key="1">
    <citation type="submission" date="2023-01" db="EMBL/GenBank/DDBJ databases">
        <title>Novel species of the genus Vogesella isolated from rivers.</title>
        <authorList>
            <person name="Lu H."/>
        </authorList>
    </citation>
    <scope>NUCLEOTIDE SEQUENCE [LARGE SCALE GENOMIC DNA]</scope>
    <source>
        <strain evidence="5 6">DC21W</strain>
    </source>
</reference>
<accession>A0ABT5IUN3</accession>
<dbReference type="InterPro" id="IPR000182">
    <property type="entry name" value="GNAT_dom"/>
</dbReference>
<dbReference type="InterPro" id="IPR016181">
    <property type="entry name" value="Acyl_CoA_acyltransferase"/>
</dbReference>
<dbReference type="RefSeq" id="WP_272750375.1">
    <property type="nucleotide sequence ID" value="NZ_JAQQLF010000001.1"/>
</dbReference>
<evidence type="ECO:0000256" key="3">
    <source>
        <dbReference type="ARBA" id="ARBA00038502"/>
    </source>
</evidence>
<evidence type="ECO:0000313" key="6">
    <source>
        <dbReference type="Proteomes" id="UP001219956"/>
    </source>
</evidence>
<protein>
    <submittedName>
        <fullName evidence="5">GNAT family N-acetyltransferase</fullName>
    </submittedName>
</protein>
<comment type="caution">
    <text evidence="5">The sequence shown here is derived from an EMBL/GenBank/DDBJ whole genome shotgun (WGS) entry which is preliminary data.</text>
</comment>